<evidence type="ECO:0000259" key="8">
    <source>
        <dbReference type="Pfam" id="PF12805"/>
    </source>
</evidence>
<feature type="transmembrane region" description="Helical" evidence="7">
    <location>
        <begin position="50"/>
        <end position="66"/>
    </location>
</feature>
<keyword evidence="5 7" id="KW-0472">Membrane</keyword>
<proteinExistence type="inferred from homology"/>
<evidence type="ECO:0000259" key="9">
    <source>
        <dbReference type="Pfam" id="PF13515"/>
    </source>
</evidence>
<name>A0A2T1C5A7_9CYAN</name>
<accession>A0A2T1C5A7</accession>
<keyword evidence="4 7" id="KW-1133">Transmembrane helix</keyword>
<gene>
    <name evidence="10" type="ORF">C7B64_09000</name>
</gene>
<evidence type="ECO:0000256" key="5">
    <source>
        <dbReference type="ARBA" id="ARBA00023136"/>
    </source>
</evidence>
<evidence type="ECO:0000256" key="6">
    <source>
        <dbReference type="ARBA" id="ARBA00043993"/>
    </source>
</evidence>
<evidence type="ECO:0000256" key="2">
    <source>
        <dbReference type="ARBA" id="ARBA00022475"/>
    </source>
</evidence>
<feature type="transmembrane region" description="Helical" evidence="7">
    <location>
        <begin position="125"/>
        <end position="143"/>
    </location>
</feature>
<keyword evidence="3 7" id="KW-0812">Transmembrane</keyword>
<evidence type="ECO:0000313" key="10">
    <source>
        <dbReference type="EMBL" id="PSB03303.1"/>
    </source>
</evidence>
<keyword evidence="2" id="KW-1003">Cell membrane</keyword>
<keyword evidence="11" id="KW-1185">Reference proteome</keyword>
<feature type="domain" description="Integral membrane bound transporter" evidence="9">
    <location>
        <begin position="436"/>
        <end position="558"/>
    </location>
</feature>
<evidence type="ECO:0000256" key="4">
    <source>
        <dbReference type="ARBA" id="ARBA00022989"/>
    </source>
</evidence>
<dbReference type="InterPro" id="IPR049453">
    <property type="entry name" value="Memb_transporter_dom"/>
</dbReference>
<dbReference type="PANTHER" id="PTHR30509">
    <property type="entry name" value="P-HYDROXYBENZOIC ACID EFFLUX PUMP SUBUNIT-RELATED"/>
    <property type="match status" value="1"/>
</dbReference>
<feature type="transmembrane region" description="Helical" evidence="7">
    <location>
        <begin position="78"/>
        <end position="95"/>
    </location>
</feature>
<feature type="transmembrane region" description="Helical" evidence="7">
    <location>
        <begin position="149"/>
        <end position="171"/>
    </location>
</feature>
<dbReference type="InterPro" id="IPR032692">
    <property type="entry name" value="YccS_N"/>
</dbReference>
<protein>
    <submittedName>
        <fullName evidence="10">Uncharacterized protein</fullName>
    </submittedName>
</protein>
<comment type="subcellular location">
    <subcellularLocation>
        <location evidence="1">Cell membrane</location>
        <topology evidence="1">Multi-pass membrane protein</topology>
    </subcellularLocation>
</comment>
<dbReference type="GO" id="GO:0005886">
    <property type="term" value="C:plasma membrane"/>
    <property type="evidence" value="ECO:0007669"/>
    <property type="project" value="UniProtKB-SubCell"/>
</dbReference>
<dbReference type="AlphaFoldDB" id="A0A2T1C5A7"/>
<organism evidence="10 11">
    <name type="scientific">Merismopedia glauca CCAP 1448/3</name>
    <dbReference type="NCBI Taxonomy" id="1296344"/>
    <lineage>
        <taxon>Bacteria</taxon>
        <taxon>Bacillati</taxon>
        <taxon>Cyanobacteriota</taxon>
        <taxon>Cyanophyceae</taxon>
        <taxon>Synechococcales</taxon>
        <taxon>Merismopediaceae</taxon>
        <taxon>Merismopedia</taxon>
    </lineage>
</organism>
<evidence type="ECO:0000256" key="3">
    <source>
        <dbReference type="ARBA" id="ARBA00022692"/>
    </source>
</evidence>
<sequence length="769" mass="84119">MLSKFQKLLNWLVQQFELKPGKPAIAASLRALVSVLGPLGVGILMGHPTASAIAILGAWFVGLVNVEGIYRQQATAKFVAAIAITAMLFLANLVYGTLWLSLLTTFLVMFLAGFVGLFGQAASSISLIASIMFIVALARFATFPDWSTVFQQCSLCLAGGIWSTVLSLGIWKLHPYKPVVQSVANCYDALSQLVDSAKGRVTYPGYSRVQLTRFLQAQDNFTQALSFARDRWSAAWTAQRSANLPANQLLILIEDTPVMANSVVVLVEQVVIASDHPLFGLLQSDIQQGMEQLASALKGLSAAISNGKSSIHLGDLNRSLEALNHQQQTLRTRLNQRTIAVQPDDYTALTSLSKISTTLARLAEQVYSDAELIATLRRGEASRITQPDNHQASPLRVAPPQLPAFSSILEPLRNNLTVHSVLFRHALRLAIVATLAEVLTSLLQIPRGYWIPLTAVVALKPNYGGTSQTAFQRVMGTVLGGIIGIAIVTLIHNPWIIGGCLLLLLMTAVAVRPLSFSLFVMLLTPAIILLLNVTSQGGWEIGIMRIADSLAGGVLALLGSYLLFPRWERQQLPAQLETTIRANLAYFQQVIATYLHPSQGLAAEAIAPLRRQAALENTNTAAASQRLFSEPRHIQGNVEPTIALIFYIRRFFNSVTALAEHRQELRGEYQCLDFQEFANAIVQVLENVADSLPQKQSPQPLPDLDRYLEAIHDHIEQLHADRASEFATDPDTPTHTLQAVRERTPISTGLDQIAYEITNIHSAIARLQP</sequence>
<evidence type="ECO:0000313" key="11">
    <source>
        <dbReference type="Proteomes" id="UP000238762"/>
    </source>
</evidence>
<dbReference type="PANTHER" id="PTHR30509:SF9">
    <property type="entry name" value="MULTIDRUG RESISTANCE PROTEIN MDTO"/>
    <property type="match status" value="1"/>
</dbReference>
<dbReference type="OrthoDB" id="128040at2"/>
<comment type="caution">
    <text evidence="10">The sequence shown here is derived from an EMBL/GenBank/DDBJ whole genome shotgun (WGS) entry which is preliminary data.</text>
</comment>
<feature type="domain" description="Integral membrane protein YccS N-terminal" evidence="8">
    <location>
        <begin position="80"/>
        <end position="230"/>
    </location>
</feature>
<reference evidence="10 11" key="2">
    <citation type="submission" date="2018-03" db="EMBL/GenBank/DDBJ databases">
        <title>The ancient ancestry and fast evolution of plastids.</title>
        <authorList>
            <person name="Moore K.R."/>
            <person name="Magnabosco C."/>
            <person name="Momper L."/>
            <person name="Gold D.A."/>
            <person name="Bosak T."/>
            <person name="Fournier G.P."/>
        </authorList>
    </citation>
    <scope>NUCLEOTIDE SEQUENCE [LARGE SCALE GENOMIC DNA]</scope>
    <source>
        <strain evidence="10 11">CCAP 1448/3</strain>
    </source>
</reference>
<reference evidence="10 11" key="1">
    <citation type="submission" date="2018-02" db="EMBL/GenBank/DDBJ databases">
        <authorList>
            <person name="Cohen D.B."/>
            <person name="Kent A.D."/>
        </authorList>
    </citation>
    <scope>NUCLEOTIDE SEQUENCE [LARGE SCALE GENOMIC DNA]</scope>
    <source>
        <strain evidence="10 11">CCAP 1448/3</strain>
    </source>
</reference>
<comment type="similarity">
    <text evidence="6">Belongs to the YccS/YhfK family.</text>
</comment>
<evidence type="ECO:0000256" key="1">
    <source>
        <dbReference type="ARBA" id="ARBA00004651"/>
    </source>
</evidence>
<dbReference type="Proteomes" id="UP000238762">
    <property type="component" value="Unassembled WGS sequence"/>
</dbReference>
<dbReference type="EMBL" id="PVWJ01000035">
    <property type="protein sequence ID" value="PSB03303.1"/>
    <property type="molecule type" value="Genomic_DNA"/>
</dbReference>
<dbReference type="RefSeq" id="WP_106288310.1">
    <property type="nucleotide sequence ID" value="NZ_CAWNTC010000009.1"/>
</dbReference>
<dbReference type="Pfam" id="PF12805">
    <property type="entry name" value="FUSC-like"/>
    <property type="match status" value="1"/>
</dbReference>
<feature type="transmembrane region" description="Helical" evidence="7">
    <location>
        <begin position="543"/>
        <end position="564"/>
    </location>
</feature>
<feature type="transmembrane region" description="Helical" evidence="7">
    <location>
        <begin position="503"/>
        <end position="531"/>
    </location>
</feature>
<dbReference type="Pfam" id="PF13515">
    <property type="entry name" value="FUSC_2"/>
    <property type="match status" value="1"/>
</dbReference>
<evidence type="ECO:0000256" key="7">
    <source>
        <dbReference type="SAM" id="Phobius"/>
    </source>
</evidence>